<name>A0A0C3I6D6_PISTI</name>
<evidence type="ECO:0000313" key="2">
    <source>
        <dbReference type="Proteomes" id="UP000054217"/>
    </source>
</evidence>
<dbReference type="STRING" id="870435.A0A0C3I6D6"/>
<proteinExistence type="predicted"/>
<reference evidence="2" key="2">
    <citation type="submission" date="2015-01" db="EMBL/GenBank/DDBJ databases">
        <title>Evolutionary Origins and Diversification of the Mycorrhizal Mutualists.</title>
        <authorList>
            <consortium name="DOE Joint Genome Institute"/>
            <consortium name="Mycorrhizal Genomics Consortium"/>
            <person name="Kohler A."/>
            <person name="Kuo A."/>
            <person name="Nagy L.G."/>
            <person name="Floudas D."/>
            <person name="Copeland A."/>
            <person name="Barry K.W."/>
            <person name="Cichocki N."/>
            <person name="Veneault-Fourrey C."/>
            <person name="LaButti K."/>
            <person name="Lindquist E.A."/>
            <person name="Lipzen A."/>
            <person name="Lundell T."/>
            <person name="Morin E."/>
            <person name="Murat C."/>
            <person name="Riley R."/>
            <person name="Ohm R."/>
            <person name="Sun H."/>
            <person name="Tunlid A."/>
            <person name="Henrissat B."/>
            <person name="Grigoriev I.V."/>
            <person name="Hibbett D.S."/>
            <person name="Martin F."/>
        </authorList>
    </citation>
    <scope>NUCLEOTIDE SEQUENCE [LARGE SCALE GENOMIC DNA]</scope>
    <source>
        <strain evidence="2">Marx 270</strain>
    </source>
</reference>
<accession>A0A0C3I6D6</accession>
<dbReference type="HOGENOM" id="CLU_068912_2_0_1"/>
<dbReference type="AlphaFoldDB" id="A0A0C3I6D6"/>
<evidence type="ECO:0000313" key="1">
    <source>
        <dbReference type="EMBL" id="KIN92762.1"/>
    </source>
</evidence>
<reference evidence="1 2" key="1">
    <citation type="submission" date="2014-04" db="EMBL/GenBank/DDBJ databases">
        <authorList>
            <consortium name="DOE Joint Genome Institute"/>
            <person name="Kuo A."/>
            <person name="Kohler A."/>
            <person name="Costa M.D."/>
            <person name="Nagy L.G."/>
            <person name="Floudas D."/>
            <person name="Copeland A."/>
            <person name="Barry K.W."/>
            <person name="Cichocki N."/>
            <person name="Veneault-Fourrey C."/>
            <person name="LaButti K."/>
            <person name="Lindquist E.A."/>
            <person name="Lipzen A."/>
            <person name="Lundell T."/>
            <person name="Morin E."/>
            <person name="Murat C."/>
            <person name="Sun H."/>
            <person name="Tunlid A."/>
            <person name="Henrissat B."/>
            <person name="Grigoriev I.V."/>
            <person name="Hibbett D.S."/>
            <person name="Martin F."/>
            <person name="Nordberg H.P."/>
            <person name="Cantor M.N."/>
            <person name="Hua S.X."/>
        </authorList>
    </citation>
    <scope>NUCLEOTIDE SEQUENCE [LARGE SCALE GENOMIC DNA]</scope>
    <source>
        <strain evidence="1 2">Marx 270</strain>
    </source>
</reference>
<sequence>MLGLHGTSPPSPSIHDIANFARSSSTAAILSYCYIGYRLRIRTAGFFSSCAVLLGILRSCDAVISGSFALHMVLPANSCAWTPSDIDIYVPLRQMCYLSMKLECEGYNIIHERRVEASPYNMTAIRSILTFSNGTHHIDVIVSRTSTAISPLFQFHSTAVMNFISTDSIFCTYPNLTFHRRALINSLPVYNGSIGFKTMAALQKYASRGFNFGTCEDIHHMPYTCRSIPRTLTDGGCLWLQITDLRHDVVRTTEVFKCLGVINVMWLLGGYVCGAYPAFLDGYSFVFENEMDRLSDRHFIGSEEV</sequence>
<dbReference type="EMBL" id="KN832400">
    <property type="protein sequence ID" value="KIN92762.1"/>
    <property type="molecule type" value="Genomic_DNA"/>
</dbReference>
<dbReference type="InParanoid" id="A0A0C3I6D6"/>
<dbReference type="OrthoDB" id="2681164at2759"/>
<protein>
    <submittedName>
        <fullName evidence="1">Uncharacterized protein</fullName>
    </submittedName>
</protein>
<keyword evidence="2" id="KW-1185">Reference proteome</keyword>
<organism evidence="1 2">
    <name type="scientific">Pisolithus tinctorius Marx 270</name>
    <dbReference type="NCBI Taxonomy" id="870435"/>
    <lineage>
        <taxon>Eukaryota</taxon>
        <taxon>Fungi</taxon>
        <taxon>Dikarya</taxon>
        <taxon>Basidiomycota</taxon>
        <taxon>Agaricomycotina</taxon>
        <taxon>Agaricomycetes</taxon>
        <taxon>Agaricomycetidae</taxon>
        <taxon>Boletales</taxon>
        <taxon>Sclerodermatineae</taxon>
        <taxon>Pisolithaceae</taxon>
        <taxon>Pisolithus</taxon>
    </lineage>
</organism>
<gene>
    <name evidence="1" type="ORF">M404DRAFT_36744</name>
</gene>
<dbReference type="Proteomes" id="UP000054217">
    <property type="component" value="Unassembled WGS sequence"/>
</dbReference>